<proteinExistence type="inferred from homology"/>
<keyword evidence="7" id="KW-1185">Reference proteome</keyword>
<dbReference type="Proteomes" id="UP000198607">
    <property type="component" value="Unassembled WGS sequence"/>
</dbReference>
<dbReference type="InterPro" id="IPR010982">
    <property type="entry name" value="Lambda_DNA-bd_dom_sf"/>
</dbReference>
<keyword evidence="2" id="KW-0805">Transcription regulation</keyword>
<reference evidence="6 7" key="1">
    <citation type="submission" date="2016-10" db="EMBL/GenBank/DDBJ databases">
        <authorList>
            <person name="de Groot N.N."/>
        </authorList>
    </citation>
    <scope>NUCLEOTIDE SEQUENCE [LARGE SCALE GENOMIC DNA]</scope>
    <source>
        <strain evidence="6 7">DSM 5885</strain>
    </source>
</reference>
<keyword evidence="3" id="KW-0238">DNA-binding</keyword>
<dbReference type="STRING" id="83767.SAMN05660652_03570"/>
<dbReference type="EMBL" id="FNCY01000021">
    <property type="protein sequence ID" value="SDI51907.1"/>
    <property type="molecule type" value="Genomic_DNA"/>
</dbReference>
<feature type="domain" description="Ner winged helix-turn-helix DNA-binding" evidence="5">
    <location>
        <begin position="13"/>
        <end position="82"/>
    </location>
</feature>
<protein>
    <submittedName>
        <fullName evidence="6">Transcriptional regulator, Nlp family</fullName>
    </submittedName>
</protein>
<evidence type="ECO:0000256" key="3">
    <source>
        <dbReference type="ARBA" id="ARBA00023125"/>
    </source>
</evidence>
<evidence type="ECO:0000313" key="6">
    <source>
        <dbReference type="EMBL" id="SDI51907.1"/>
    </source>
</evidence>
<dbReference type="OrthoDB" id="5405994at2"/>
<dbReference type="AlphaFoldDB" id="A0A1G8L8T3"/>
<gene>
    <name evidence="6" type="ORF">SAMN05660652_03570</name>
</gene>
<dbReference type="InterPro" id="IPR038722">
    <property type="entry name" value="Ner_HTH_dom"/>
</dbReference>
<dbReference type="Gene3D" id="1.10.260.40">
    <property type="entry name" value="lambda repressor-like DNA-binding domains"/>
    <property type="match status" value="1"/>
</dbReference>
<name>A0A1G8L8T3_9RHOO</name>
<comment type="similarity">
    <text evidence="1">Belongs to the ner transcriptional regulatory family.</text>
</comment>
<accession>A0A1G8L8T3</accession>
<sequence length="107" mass="11705">MAINTAKKTSREDWHPAKVKMELHMRGITLSGLAEAHGLNSSSTLSAALTRSYPANEKRIADAIGVHPKEIWPSRYNEDGTRKPQGFRAIQSTAADIARNGYLCKAA</sequence>
<dbReference type="Pfam" id="PF13693">
    <property type="entry name" value="HTH_35"/>
    <property type="match status" value="1"/>
</dbReference>
<evidence type="ECO:0000259" key="5">
    <source>
        <dbReference type="Pfam" id="PF13693"/>
    </source>
</evidence>
<dbReference type="SUPFAM" id="SSF47413">
    <property type="entry name" value="lambda repressor-like DNA-binding domains"/>
    <property type="match status" value="1"/>
</dbReference>
<keyword evidence="4" id="KW-0804">Transcription</keyword>
<dbReference type="GO" id="GO:0003677">
    <property type="term" value="F:DNA binding"/>
    <property type="evidence" value="ECO:0007669"/>
    <property type="project" value="UniProtKB-KW"/>
</dbReference>
<evidence type="ECO:0000256" key="2">
    <source>
        <dbReference type="ARBA" id="ARBA00023015"/>
    </source>
</evidence>
<organism evidence="6 7">
    <name type="scientific">Propionivibrio dicarboxylicus</name>
    <dbReference type="NCBI Taxonomy" id="83767"/>
    <lineage>
        <taxon>Bacteria</taxon>
        <taxon>Pseudomonadati</taxon>
        <taxon>Pseudomonadota</taxon>
        <taxon>Betaproteobacteria</taxon>
        <taxon>Rhodocyclales</taxon>
        <taxon>Rhodocyclaceae</taxon>
        <taxon>Propionivibrio</taxon>
    </lineage>
</organism>
<dbReference type="RefSeq" id="WP_091939685.1">
    <property type="nucleotide sequence ID" value="NZ_FNCY01000021.1"/>
</dbReference>
<evidence type="ECO:0000313" key="7">
    <source>
        <dbReference type="Proteomes" id="UP000198607"/>
    </source>
</evidence>
<evidence type="ECO:0000256" key="4">
    <source>
        <dbReference type="ARBA" id="ARBA00023163"/>
    </source>
</evidence>
<evidence type="ECO:0000256" key="1">
    <source>
        <dbReference type="ARBA" id="ARBA00006157"/>
    </source>
</evidence>